<dbReference type="InterPro" id="IPR028098">
    <property type="entry name" value="Glyco_trans_4-like_N"/>
</dbReference>
<dbReference type="Proteomes" id="UP000485562">
    <property type="component" value="Unassembled WGS sequence"/>
</dbReference>
<organism evidence="2">
    <name type="scientific">candidate division TA06 bacterium ADurb.Bin131</name>
    <dbReference type="NCBI Taxonomy" id="1852827"/>
    <lineage>
        <taxon>Bacteria</taxon>
        <taxon>Bacteria division TA06</taxon>
    </lineage>
</organism>
<evidence type="ECO:0000259" key="1">
    <source>
        <dbReference type="Pfam" id="PF13439"/>
    </source>
</evidence>
<accession>A0A1V6CE88</accession>
<sequence length="415" mass="48165">MAKKILYITYHFPPSTKVGAIRAKGFAKYMPCFGWKVIVLSPLLLGTPDSEFHIIETHPSYQKMPRYIFNRNLHKKIKSISTFLPPIHQRIYSFFRGMIDIPDSRIGWLQFAVYTGEKIIEEEKPDIIVSNFGPATCHIIASYLKKSHPEIFWLADFRDPWTQFRKNSIRTRFEKSLEDKTLKYADALSIVSEYLANALHKDHPDKKIYVIPNGFDPDEMIIENNPTTDKFIITHTGSLNMKFRRPSILFEALHNLIKIGKIEKQYIRVIFYGQNQSWVLRDAHSYGIDEIVSYGGVKNRQEILEIQKNSQILLLIWRSGKGEEGTLTGKIFEYLAAGRPIISIGEKPGEVERLLQKTKAGIHCRTVSETQNLLYHAYQEWLKNHCVKYHGIRQEIMNYSHIEMAKKFSKALENG</sequence>
<name>A0A1V6CE88_UNCT6</name>
<dbReference type="Pfam" id="PF13439">
    <property type="entry name" value="Glyco_transf_4"/>
    <property type="match status" value="1"/>
</dbReference>
<evidence type="ECO:0000313" key="2">
    <source>
        <dbReference type="EMBL" id="OQB75114.1"/>
    </source>
</evidence>
<gene>
    <name evidence="2" type="ORF">BWX89_00139</name>
</gene>
<dbReference type="Gene3D" id="3.40.50.2000">
    <property type="entry name" value="Glycogen Phosphorylase B"/>
    <property type="match status" value="2"/>
</dbReference>
<feature type="domain" description="Glycosyltransferase subfamily 4-like N-terminal" evidence="1">
    <location>
        <begin position="106"/>
        <end position="218"/>
    </location>
</feature>
<dbReference type="EMBL" id="MWDQ01000023">
    <property type="protein sequence ID" value="OQB75114.1"/>
    <property type="molecule type" value="Genomic_DNA"/>
</dbReference>
<protein>
    <recommendedName>
        <fullName evidence="1">Glycosyltransferase subfamily 4-like N-terminal domain-containing protein</fullName>
    </recommendedName>
</protein>
<reference evidence="2" key="1">
    <citation type="submission" date="2017-02" db="EMBL/GenBank/DDBJ databases">
        <title>Delving into the versatile metabolic prowess of the omnipresent phylum Bacteroidetes.</title>
        <authorList>
            <person name="Nobu M.K."/>
            <person name="Mei R."/>
            <person name="Narihiro T."/>
            <person name="Kuroda K."/>
            <person name="Liu W.-T."/>
        </authorList>
    </citation>
    <scope>NUCLEOTIDE SEQUENCE</scope>
    <source>
        <strain evidence="2">ADurb.Bin131</strain>
    </source>
</reference>
<comment type="caution">
    <text evidence="2">The sequence shown here is derived from an EMBL/GenBank/DDBJ whole genome shotgun (WGS) entry which is preliminary data.</text>
</comment>
<dbReference type="AlphaFoldDB" id="A0A1V6CE88"/>
<proteinExistence type="predicted"/>
<dbReference type="SUPFAM" id="SSF53756">
    <property type="entry name" value="UDP-Glycosyltransferase/glycogen phosphorylase"/>
    <property type="match status" value="1"/>
</dbReference>